<evidence type="ECO:0000256" key="1">
    <source>
        <dbReference type="ARBA" id="ARBA00004123"/>
    </source>
</evidence>
<comment type="caution">
    <text evidence="9">The sequence shown here is derived from an EMBL/GenBank/DDBJ whole genome shotgun (WGS) entry which is preliminary data.</text>
</comment>
<comment type="subcellular location">
    <subcellularLocation>
        <location evidence="1 7">Nucleus</location>
    </subcellularLocation>
</comment>
<evidence type="ECO:0000256" key="4">
    <source>
        <dbReference type="ARBA" id="ARBA00023163"/>
    </source>
</evidence>
<dbReference type="GO" id="GO:0001097">
    <property type="term" value="F:TFIIH-class transcription factor complex binding"/>
    <property type="evidence" value="ECO:0007669"/>
    <property type="project" value="TreeGrafter"/>
</dbReference>
<gene>
    <name evidence="9" type="ORF">DFQ27_002413</name>
</gene>
<dbReference type="GO" id="GO:0006367">
    <property type="term" value="P:transcription initiation at RNA polymerase II promoter"/>
    <property type="evidence" value="ECO:0007669"/>
    <property type="project" value="UniProtKB-UniRule"/>
</dbReference>
<keyword evidence="2 7" id="KW-0805">Transcription regulation</keyword>
<dbReference type="Pfam" id="PF02186">
    <property type="entry name" value="TFIIE_beta"/>
    <property type="match status" value="1"/>
</dbReference>
<accession>A0A9P6Q7G7</accession>
<dbReference type="Pfam" id="PF18121">
    <property type="entry name" value="TFA2_Winged_2"/>
    <property type="match status" value="1"/>
</dbReference>
<comment type="function">
    <text evidence="6 7">Recruits TFIIH to the initiation complex and stimulates the RNA polymerase II C-terminal domain kinase and DNA-dependent ATPase activities of TFIIH. Both TFIIH and TFIIE are required for promoter clearance by RNA polymerase.</text>
</comment>
<evidence type="ECO:0000256" key="3">
    <source>
        <dbReference type="ARBA" id="ARBA00023125"/>
    </source>
</evidence>
<name>A0A9P6Q7G7_9FUNG</name>
<evidence type="ECO:0000256" key="7">
    <source>
        <dbReference type="PIRNR" id="PIRNR016398"/>
    </source>
</evidence>
<dbReference type="GO" id="GO:0005673">
    <property type="term" value="C:transcription factor TFIIE complex"/>
    <property type="evidence" value="ECO:0007669"/>
    <property type="project" value="UniProtKB-UniRule"/>
</dbReference>
<comment type="similarity">
    <text evidence="7">Belongs to the TFIIE beta subunit family.</text>
</comment>
<dbReference type="AlphaFoldDB" id="A0A9P6Q7G7"/>
<keyword evidence="3 7" id="KW-0238">DNA-binding</keyword>
<dbReference type="InterPro" id="IPR016656">
    <property type="entry name" value="TFIIE-bsu"/>
</dbReference>
<dbReference type="Pfam" id="PF22254">
    <property type="entry name" value="TFA2_E-tether"/>
    <property type="match status" value="1"/>
</dbReference>
<dbReference type="PANTHER" id="PTHR12716">
    <property type="entry name" value="TRANSCRIPTION INITIATION FACTOR IIE, BETA SUBUNIT"/>
    <property type="match status" value="1"/>
</dbReference>
<keyword evidence="4 7" id="KW-0804">Transcription</keyword>
<dbReference type="PIRSF" id="PIRSF016398">
    <property type="entry name" value="TFIIE-beta"/>
    <property type="match status" value="1"/>
</dbReference>
<reference evidence="9" key="1">
    <citation type="journal article" date="2020" name="Fungal Divers.">
        <title>Resolving the Mortierellaceae phylogeny through synthesis of multi-gene phylogenetics and phylogenomics.</title>
        <authorList>
            <person name="Vandepol N."/>
            <person name="Liber J."/>
            <person name="Desiro A."/>
            <person name="Na H."/>
            <person name="Kennedy M."/>
            <person name="Barry K."/>
            <person name="Grigoriev I.V."/>
            <person name="Miller A.N."/>
            <person name="O'Donnell K."/>
            <person name="Stajich J.E."/>
            <person name="Bonito G."/>
        </authorList>
    </citation>
    <scope>NUCLEOTIDE SEQUENCE</scope>
    <source>
        <strain evidence="9">BC1065</strain>
    </source>
</reference>
<sequence>MAQKKEISEFKKRLANQPVIQRAVVQPLPAHEIIPLYTGSDANPNNHGPLVISSSKKRKAEVYSQPKDTGTGRHTNSLLFAAIKYLRDAEEPQSAEDIRRKGNVDLEANPELYQALKDSSKIDYDMVNHTFQYRPTYNIKSKEDLLALLEKNRNVGGMEYKELKDSYSKLPEAVRQLAEEGKILVIKTKDGQPRVLYWNDVRYNTAMDKEFRDIWHRMRVPDETDLPKELVKAGLTYMQVYDKKGPGEMKKQKTARKNRRMKITNTHMKDLDLTKDFVVTK</sequence>
<dbReference type="InterPro" id="IPR054600">
    <property type="entry name" value="TFA2_E-tether"/>
</dbReference>
<comment type="subunit">
    <text evidence="7">Tetramer of two alpha and two beta chains.</text>
</comment>
<proteinExistence type="inferred from homology"/>
<evidence type="ECO:0000313" key="10">
    <source>
        <dbReference type="Proteomes" id="UP000807716"/>
    </source>
</evidence>
<evidence type="ECO:0000256" key="6">
    <source>
        <dbReference type="ARBA" id="ARBA00025581"/>
    </source>
</evidence>
<evidence type="ECO:0000256" key="5">
    <source>
        <dbReference type="ARBA" id="ARBA00023242"/>
    </source>
</evidence>
<keyword evidence="5 7" id="KW-0539">Nucleus</keyword>
<dbReference type="PROSITE" id="PS51351">
    <property type="entry name" value="TFIIE_BETA_C"/>
    <property type="match status" value="1"/>
</dbReference>
<feature type="domain" description="TFIIE beta" evidence="8">
    <location>
        <begin position="63"/>
        <end position="140"/>
    </location>
</feature>
<organism evidence="9 10">
    <name type="scientific">Actinomortierella ambigua</name>
    <dbReference type="NCBI Taxonomy" id="1343610"/>
    <lineage>
        <taxon>Eukaryota</taxon>
        <taxon>Fungi</taxon>
        <taxon>Fungi incertae sedis</taxon>
        <taxon>Mucoromycota</taxon>
        <taxon>Mortierellomycotina</taxon>
        <taxon>Mortierellomycetes</taxon>
        <taxon>Mortierellales</taxon>
        <taxon>Mortierellaceae</taxon>
        <taxon>Actinomortierella</taxon>
    </lineage>
</organism>
<evidence type="ECO:0000256" key="2">
    <source>
        <dbReference type="ARBA" id="ARBA00023015"/>
    </source>
</evidence>
<evidence type="ECO:0000259" key="8">
    <source>
        <dbReference type="PROSITE" id="PS51351"/>
    </source>
</evidence>
<dbReference type="OrthoDB" id="3907302at2759"/>
<dbReference type="PANTHER" id="PTHR12716:SF8">
    <property type="entry name" value="TRANSCRIPTION INITIATION FACTOR IIE SUBUNIT BETA"/>
    <property type="match status" value="1"/>
</dbReference>
<dbReference type="GO" id="GO:0003677">
    <property type="term" value="F:DNA binding"/>
    <property type="evidence" value="ECO:0007669"/>
    <property type="project" value="UniProtKB-UniRule"/>
</dbReference>
<protein>
    <recommendedName>
        <fullName evidence="7">Transcription initiation factor IIE subunit beta</fullName>
    </recommendedName>
</protein>
<dbReference type="Proteomes" id="UP000807716">
    <property type="component" value="Unassembled WGS sequence"/>
</dbReference>
<keyword evidence="10" id="KW-1185">Reference proteome</keyword>
<dbReference type="InterPro" id="IPR040501">
    <property type="entry name" value="TFA2_Winged_2"/>
</dbReference>
<dbReference type="EMBL" id="JAAAJB010000190">
    <property type="protein sequence ID" value="KAG0262342.1"/>
    <property type="molecule type" value="Genomic_DNA"/>
</dbReference>
<dbReference type="InterPro" id="IPR003166">
    <property type="entry name" value="TFIIE_bsu_DNA-bd"/>
</dbReference>
<evidence type="ECO:0000313" key="9">
    <source>
        <dbReference type="EMBL" id="KAG0262342.1"/>
    </source>
</evidence>